<evidence type="ECO:0000313" key="5">
    <source>
        <dbReference type="EMBL" id="GEB83169.1"/>
    </source>
</evidence>
<evidence type="ECO:0000256" key="3">
    <source>
        <dbReference type="PROSITE-ProRule" id="PRU00209"/>
    </source>
</evidence>
<evidence type="ECO:0000313" key="6">
    <source>
        <dbReference type="Proteomes" id="UP000317617"/>
    </source>
</evidence>
<dbReference type="SUPFAM" id="SSF50249">
    <property type="entry name" value="Nucleic acid-binding proteins"/>
    <property type="match status" value="1"/>
</dbReference>
<dbReference type="Proteomes" id="UP000317617">
    <property type="component" value="Unassembled WGS sequence"/>
</dbReference>
<keyword evidence="1 3" id="KW-0820">tRNA-binding</keyword>
<organism evidence="5 6">
    <name type="scientific">Acetobacter orleanensis</name>
    <dbReference type="NCBI Taxonomy" id="104099"/>
    <lineage>
        <taxon>Bacteria</taxon>
        <taxon>Pseudomonadati</taxon>
        <taxon>Pseudomonadota</taxon>
        <taxon>Alphaproteobacteria</taxon>
        <taxon>Acetobacterales</taxon>
        <taxon>Acetobacteraceae</taxon>
        <taxon>Acetobacter</taxon>
    </lineage>
</organism>
<proteinExistence type="predicted"/>
<accession>A0A4Y3TNZ7</accession>
<gene>
    <name evidence="5" type="ORF">AOR01nite_16460</name>
</gene>
<comment type="caution">
    <text evidence="5">The sequence shown here is derived from an EMBL/GenBank/DDBJ whole genome shotgun (WGS) entry which is preliminary data.</text>
</comment>
<evidence type="ECO:0000256" key="1">
    <source>
        <dbReference type="ARBA" id="ARBA00022555"/>
    </source>
</evidence>
<evidence type="ECO:0000256" key="2">
    <source>
        <dbReference type="ARBA" id="ARBA00022884"/>
    </source>
</evidence>
<dbReference type="Gene3D" id="2.40.50.140">
    <property type="entry name" value="Nucleic acid-binding proteins"/>
    <property type="match status" value="1"/>
</dbReference>
<dbReference type="PROSITE" id="PS50886">
    <property type="entry name" value="TRBD"/>
    <property type="match status" value="1"/>
</dbReference>
<evidence type="ECO:0000259" key="4">
    <source>
        <dbReference type="PROSITE" id="PS50886"/>
    </source>
</evidence>
<dbReference type="FunFam" id="2.40.50.140:FF:000165">
    <property type="entry name" value="Chaperone CsaA"/>
    <property type="match status" value="1"/>
</dbReference>
<reference evidence="5 6" key="1">
    <citation type="submission" date="2019-06" db="EMBL/GenBank/DDBJ databases">
        <title>Whole genome shotgun sequence of Acetobacter orleanensis NBRC 13752.</title>
        <authorList>
            <person name="Hosoyama A."/>
            <person name="Uohara A."/>
            <person name="Ohji S."/>
            <person name="Ichikawa N."/>
        </authorList>
    </citation>
    <scope>NUCLEOTIDE SEQUENCE [LARGE SCALE GENOMIC DNA]</scope>
    <source>
        <strain evidence="5 6">NBRC 13752</strain>
    </source>
</reference>
<dbReference type="InterPro" id="IPR002547">
    <property type="entry name" value="tRNA-bd_dom"/>
</dbReference>
<dbReference type="STRING" id="104099.AD949_05770"/>
<dbReference type="GO" id="GO:0000049">
    <property type="term" value="F:tRNA binding"/>
    <property type="evidence" value="ECO:0007669"/>
    <property type="project" value="UniProtKB-UniRule"/>
</dbReference>
<dbReference type="InterPro" id="IPR012340">
    <property type="entry name" value="NA-bd_OB-fold"/>
</dbReference>
<name>A0A4Y3TNZ7_9PROT</name>
<keyword evidence="6" id="KW-1185">Reference proteome</keyword>
<feature type="domain" description="TRNA-binding" evidence="4">
    <location>
        <begin position="37"/>
        <end position="139"/>
    </location>
</feature>
<dbReference type="AlphaFoldDB" id="A0A4Y3TNZ7"/>
<dbReference type="EMBL" id="BJMU01000007">
    <property type="protein sequence ID" value="GEB83169.1"/>
    <property type="molecule type" value="Genomic_DNA"/>
</dbReference>
<dbReference type="CDD" id="cd02798">
    <property type="entry name" value="tRNA_bind_CsaA"/>
    <property type="match status" value="1"/>
</dbReference>
<dbReference type="NCBIfam" id="NF007495">
    <property type="entry name" value="PRK10089.1-4"/>
    <property type="match status" value="1"/>
</dbReference>
<sequence>MWPFAGHTLFLCVLEVSMRVRQERAGAVFMERIVWSDFEKIMMVTGTIQRVEPFPEARKPAYKIWADFGPYGVLKTSAQVTQLYTPDALIGRQIIGIINFPEKQIGPFRSQFLLSGFETEEGVVLAALEQPVADGTRLS</sequence>
<protein>
    <submittedName>
        <fullName evidence="5">tRNA-binding protein</fullName>
    </submittedName>
</protein>
<dbReference type="NCBIfam" id="NF007494">
    <property type="entry name" value="PRK10089.1-3"/>
    <property type="match status" value="1"/>
</dbReference>
<keyword evidence="2 3" id="KW-0694">RNA-binding</keyword>